<accession>A0ABW2KHN0</accession>
<proteinExistence type="predicted"/>
<dbReference type="Proteomes" id="UP001596540">
    <property type="component" value="Unassembled WGS sequence"/>
</dbReference>
<dbReference type="PRINTS" id="PR00038">
    <property type="entry name" value="HTHLUXR"/>
</dbReference>
<feature type="domain" description="HTH luxR-type" evidence="4">
    <location>
        <begin position="144"/>
        <end position="209"/>
    </location>
</feature>
<evidence type="ECO:0000256" key="1">
    <source>
        <dbReference type="ARBA" id="ARBA00023015"/>
    </source>
</evidence>
<sequence>MATLDVALFMENEVLRRGLEDMLRSSSPVGIVRNCENFAEVETCVRSADCDVLIVSGSARARVGAIAAGGERRRPKILLFVDESDVRAPEVLADLPVDGYLDQRELSAESLSETLRRITVGDIPMPVALAKSLLAHVGGQSAPASRCAVSLTSRERQTLELLAEGLSNKQIGTRLGISQHGAKRLVTSVLLKLGSPNRTAAVMTALKTGIIDFSRSG</sequence>
<keyword evidence="3" id="KW-0804">Transcription</keyword>
<keyword evidence="6" id="KW-1185">Reference proteome</keyword>
<dbReference type="InterPro" id="IPR000792">
    <property type="entry name" value="Tscrpt_reg_LuxR_C"/>
</dbReference>
<dbReference type="PANTHER" id="PTHR44688:SF16">
    <property type="entry name" value="DNA-BINDING TRANSCRIPTIONAL ACTIVATOR DEVR_DOSR"/>
    <property type="match status" value="1"/>
</dbReference>
<keyword evidence="1" id="KW-0805">Transcription regulation</keyword>
<name>A0ABW2KHN0_9ACTN</name>
<protein>
    <submittedName>
        <fullName evidence="5">Response regulator transcription factor</fullName>
    </submittedName>
</protein>
<evidence type="ECO:0000313" key="5">
    <source>
        <dbReference type="EMBL" id="MFC7328635.1"/>
    </source>
</evidence>
<comment type="caution">
    <text evidence="5">The sequence shown here is derived from an EMBL/GenBank/DDBJ whole genome shotgun (WGS) entry which is preliminary data.</text>
</comment>
<dbReference type="SUPFAM" id="SSF46894">
    <property type="entry name" value="C-terminal effector domain of the bipartite response regulators"/>
    <property type="match status" value="1"/>
</dbReference>
<evidence type="ECO:0000313" key="6">
    <source>
        <dbReference type="Proteomes" id="UP001596540"/>
    </source>
</evidence>
<dbReference type="EMBL" id="JBHTBH010000005">
    <property type="protein sequence ID" value="MFC7328635.1"/>
    <property type="molecule type" value="Genomic_DNA"/>
</dbReference>
<dbReference type="SMART" id="SM00421">
    <property type="entry name" value="HTH_LUXR"/>
    <property type="match status" value="1"/>
</dbReference>
<reference evidence="6" key="1">
    <citation type="journal article" date="2019" name="Int. J. Syst. Evol. Microbiol.">
        <title>The Global Catalogue of Microorganisms (GCM) 10K type strain sequencing project: providing services to taxonomists for standard genome sequencing and annotation.</title>
        <authorList>
            <consortium name="The Broad Institute Genomics Platform"/>
            <consortium name="The Broad Institute Genome Sequencing Center for Infectious Disease"/>
            <person name="Wu L."/>
            <person name="Ma J."/>
        </authorList>
    </citation>
    <scope>NUCLEOTIDE SEQUENCE [LARGE SCALE GENOMIC DNA]</scope>
    <source>
        <strain evidence="6">CGMCC 4.7382</strain>
    </source>
</reference>
<organism evidence="5 6">
    <name type="scientific">Marinactinospora rubrisoli</name>
    <dbReference type="NCBI Taxonomy" id="2715399"/>
    <lineage>
        <taxon>Bacteria</taxon>
        <taxon>Bacillati</taxon>
        <taxon>Actinomycetota</taxon>
        <taxon>Actinomycetes</taxon>
        <taxon>Streptosporangiales</taxon>
        <taxon>Nocardiopsidaceae</taxon>
        <taxon>Marinactinospora</taxon>
    </lineage>
</organism>
<dbReference type="Pfam" id="PF00196">
    <property type="entry name" value="GerE"/>
    <property type="match status" value="1"/>
</dbReference>
<keyword evidence="2" id="KW-0238">DNA-binding</keyword>
<evidence type="ECO:0000259" key="4">
    <source>
        <dbReference type="PROSITE" id="PS50043"/>
    </source>
</evidence>
<dbReference type="InterPro" id="IPR016032">
    <property type="entry name" value="Sig_transdc_resp-reg_C-effctor"/>
</dbReference>
<dbReference type="RefSeq" id="WP_379871283.1">
    <property type="nucleotide sequence ID" value="NZ_JBHTBH010000005.1"/>
</dbReference>
<evidence type="ECO:0000256" key="3">
    <source>
        <dbReference type="ARBA" id="ARBA00023163"/>
    </source>
</evidence>
<gene>
    <name evidence="5" type="ORF">ACFQRF_12865</name>
</gene>
<dbReference type="PANTHER" id="PTHR44688">
    <property type="entry name" value="DNA-BINDING TRANSCRIPTIONAL ACTIVATOR DEVR_DOSR"/>
    <property type="match status" value="1"/>
</dbReference>
<dbReference type="CDD" id="cd06170">
    <property type="entry name" value="LuxR_C_like"/>
    <property type="match status" value="1"/>
</dbReference>
<dbReference type="Gene3D" id="3.40.50.2300">
    <property type="match status" value="1"/>
</dbReference>
<dbReference type="PROSITE" id="PS50043">
    <property type="entry name" value="HTH_LUXR_2"/>
    <property type="match status" value="1"/>
</dbReference>
<evidence type="ECO:0000256" key="2">
    <source>
        <dbReference type="ARBA" id="ARBA00023125"/>
    </source>
</evidence>